<dbReference type="OMA" id="INGPYIH"/>
<feature type="region of interest" description="Disordered" evidence="1">
    <location>
        <begin position="1"/>
        <end position="27"/>
    </location>
</feature>
<dbReference type="Proteomes" id="UP000001064">
    <property type="component" value="Unassembled WGS sequence"/>
</dbReference>
<dbReference type="AlphaFoldDB" id="F0Z664"/>
<dbReference type="eggNOG" id="ENOG502RIMY">
    <property type="taxonomic scope" value="Eukaryota"/>
</dbReference>
<accession>F0Z664</accession>
<dbReference type="OrthoDB" id="20450at2759"/>
<proteinExistence type="predicted"/>
<feature type="compositionally biased region" description="Basic and acidic residues" evidence="1">
    <location>
        <begin position="108"/>
        <end position="130"/>
    </location>
</feature>
<evidence type="ECO:0000313" key="2">
    <source>
        <dbReference type="EMBL" id="EGC40601.1"/>
    </source>
</evidence>
<dbReference type="KEGG" id="dpp:DICPUDRAFT_146517"/>
<name>F0Z664_DICPU</name>
<feature type="region of interest" description="Disordered" evidence="1">
    <location>
        <begin position="74"/>
        <end position="130"/>
    </location>
</feature>
<dbReference type="InParanoid" id="F0Z664"/>
<reference evidence="3" key="1">
    <citation type="journal article" date="2011" name="Genome Biol.">
        <title>Comparative genomics of the social amoebae Dictyostelium discoideum and Dictyostelium purpureum.</title>
        <authorList>
            <consortium name="US DOE Joint Genome Institute (JGI-PGF)"/>
            <person name="Sucgang R."/>
            <person name="Kuo A."/>
            <person name="Tian X."/>
            <person name="Salerno W."/>
            <person name="Parikh A."/>
            <person name="Feasley C.L."/>
            <person name="Dalin E."/>
            <person name="Tu H."/>
            <person name="Huang E."/>
            <person name="Barry K."/>
            <person name="Lindquist E."/>
            <person name="Shapiro H."/>
            <person name="Bruce D."/>
            <person name="Schmutz J."/>
            <person name="Salamov A."/>
            <person name="Fey P."/>
            <person name="Gaudet P."/>
            <person name="Anjard C."/>
            <person name="Babu M.M."/>
            <person name="Basu S."/>
            <person name="Bushmanova Y."/>
            <person name="van der Wel H."/>
            <person name="Katoh-Kurasawa M."/>
            <person name="Dinh C."/>
            <person name="Coutinho P.M."/>
            <person name="Saito T."/>
            <person name="Elias M."/>
            <person name="Schaap P."/>
            <person name="Kay R.R."/>
            <person name="Henrissat B."/>
            <person name="Eichinger L."/>
            <person name="Rivero F."/>
            <person name="Putnam N.H."/>
            <person name="West C.M."/>
            <person name="Loomis W.F."/>
            <person name="Chisholm R.L."/>
            <person name="Shaulsky G."/>
            <person name="Strassmann J.E."/>
            <person name="Queller D.C."/>
            <person name="Kuspa A."/>
            <person name="Grigoriev I.V."/>
        </authorList>
    </citation>
    <scope>NUCLEOTIDE SEQUENCE [LARGE SCALE GENOMIC DNA]</scope>
    <source>
        <strain evidence="3">QSDP1</strain>
    </source>
</reference>
<evidence type="ECO:0000256" key="1">
    <source>
        <dbReference type="SAM" id="MobiDB-lite"/>
    </source>
</evidence>
<dbReference type="VEuPathDB" id="AmoebaDB:DICPUDRAFT_146517"/>
<protein>
    <submittedName>
        <fullName evidence="2">Uncharacterized protein</fullName>
    </submittedName>
</protein>
<feature type="compositionally biased region" description="Low complexity" evidence="1">
    <location>
        <begin position="78"/>
        <end position="107"/>
    </location>
</feature>
<evidence type="ECO:0000313" key="3">
    <source>
        <dbReference type="Proteomes" id="UP000001064"/>
    </source>
</evidence>
<organism evidence="2 3">
    <name type="scientific">Dictyostelium purpureum</name>
    <name type="common">Slime mold</name>
    <dbReference type="NCBI Taxonomy" id="5786"/>
    <lineage>
        <taxon>Eukaryota</taxon>
        <taxon>Amoebozoa</taxon>
        <taxon>Evosea</taxon>
        <taxon>Eumycetozoa</taxon>
        <taxon>Dictyostelia</taxon>
        <taxon>Dictyosteliales</taxon>
        <taxon>Dictyosteliaceae</taxon>
        <taxon>Dictyostelium</taxon>
    </lineage>
</organism>
<dbReference type="GeneID" id="10503300"/>
<sequence>MNNSDIVKGALTTGNEPPTTISIESNGNKISDEYLEKEFQENTKDGPIYDLLKNIISMQQKTNVIITEFVNKEKIEKQQSQPQPQSKKSKGSNKGNNKQNNKQNDNSNNKRIDENKDDNDKIIKQPKLDN</sequence>
<dbReference type="EMBL" id="GL870941">
    <property type="protein sequence ID" value="EGC40601.1"/>
    <property type="molecule type" value="Genomic_DNA"/>
</dbReference>
<dbReference type="RefSeq" id="XP_003282937.1">
    <property type="nucleotide sequence ID" value="XM_003282889.1"/>
</dbReference>
<keyword evidence="3" id="KW-1185">Reference proteome</keyword>
<feature type="compositionally biased region" description="Polar residues" evidence="1">
    <location>
        <begin position="12"/>
        <end position="27"/>
    </location>
</feature>
<dbReference type="FunCoup" id="F0Z664">
    <property type="interactions" value="229"/>
</dbReference>
<gene>
    <name evidence="2" type="ORF">DICPUDRAFT_146517</name>
</gene>